<name>A0A0A5GFN0_9BACI</name>
<keyword evidence="2" id="KW-1185">Reference proteome</keyword>
<gene>
    <name evidence="1" type="ORF">N783_18310</name>
</gene>
<organism evidence="1 2">
    <name type="scientific">Pontibacillus marinus BH030004 = DSM 16465</name>
    <dbReference type="NCBI Taxonomy" id="1385511"/>
    <lineage>
        <taxon>Bacteria</taxon>
        <taxon>Bacillati</taxon>
        <taxon>Bacillota</taxon>
        <taxon>Bacilli</taxon>
        <taxon>Bacillales</taxon>
        <taxon>Bacillaceae</taxon>
        <taxon>Pontibacillus</taxon>
    </lineage>
</organism>
<reference evidence="1 2" key="1">
    <citation type="submission" date="2013-08" db="EMBL/GenBank/DDBJ databases">
        <authorList>
            <person name="Huang J."/>
            <person name="Wang G."/>
        </authorList>
    </citation>
    <scope>NUCLEOTIDE SEQUENCE [LARGE SCALE GENOMIC DNA]</scope>
    <source>
        <strain evidence="1 2">BH030004</strain>
    </source>
</reference>
<dbReference type="AlphaFoldDB" id="A0A0A5GFN0"/>
<sequence length="45" mass="5245">MILIFILVLLLIGMVSIEKLLRKLVNQNKQILKHLEEVKSSDSRK</sequence>
<evidence type="ECO:0000313" key="2">
    <source>
        <dbReference type="Proteomes" id="UP000030403"/>
    </source>
</evidence>
<accession>A0A0A5GFN0</accession>
<comment type="caution">
    <text evidence="1">The sequence shown here is derived from an EMBL/GenBank/DDBJ whole genome shotgun (WGS) entry which is preliminary data.</text>
</comment>
<proteinExistence type="predicted"/>
<dbReference type="Proteomes" id="UP000030403">
    <property type="component" value="Unassembled WGS sequence"/>
</dbReference>
<evidence type="ECO:0000313" key="1">
    <source>
        <dbReference type="EMBL" id="KGX90829.1"/>
    </source>
</evidence>
<dbReference type="EMBL" id="AVPF01000005">
    <property type="protein sequence ID" value="KGX90829.1"/>
    <property type="molecule type" value="Genomic_DNA"/>
</dbReference>
<protein>
    <submittedName>
        <fullName evidence="1">Uncharacterized protein</fullName>
    </submittedName>
</protein>